<evidence type="ECO:0000256" key="1">
    <source>
        <dbReference type="SAM" id="MobiDB-lite"/>
    </source>
</evidence>
<name>A0AAE0CZT8_COLKA</name>
<evidence type="ECO:0000313" key="3">
    <source>
        <dbReference type="Proteomes" id="UP001281614"/>
    </source>
</evidence>
<dbReference type="Proteomes" id="UP001281614">
    <property type="component" value="Unassembled WGS sequence"/>
</dbReference>
<proteinExistence type="predicted"/>
<accession>A0AAE0CZT8</accession>
<feature type="region of interest" description="Disordered" evidence="1">
    <location>
        <begin position="1"/>
        <end position="34"/>
    </location>
</feature>
<dbReference type="AlphaFoldDB" id="A0AAE0CZT8"/>
<sequence>MIAKPEHLVNTPCGGEPTNPDPAPLDPFYGARNL</sequence>
<reference evidence="2" key="1">
    <citation type="submission" date="2023-02" db="EMBL/GenBank/DDBJ databases">
        <title>Colletotrichum kahawae CIFC_Que2 genome sequencing and assembly.</title>
        <authorList>
            <person name="Baroncelli R."/>
        </authorList>
    </citation>
    <scope>NUCLEOTIDE SEQUENCE</scope>
    <source>
        <strain evidence="2">CIFC_Que2</strain>
    </source>
</reference>
<gene>
    <name evidence="2" type="ORF">CKAH01_02170</name>
</gene>
<evidence type="ECO:0000313" key="2">
    <source>
        <dbReference type="EMBL" id="KAK2732224.1"/>
    </source>
</evidence>
<keyword evidence="3" id="KW-1185">Reference proteome</keyword>
<organism evidence="2 3">
    <name type="scientific">Colletotrichum kahawae</name>
    <name type="common">Coffee berry disease fungus</name>
    <dbReference type="NCBI Taxonomy" id="34407"/>
    <lineage>
        <taxon>Eukaryota</taxon>
        <taxon>Fungi</taxon>
        <taxon>Dikarya</taxon>
        <taxon>Ascomycota</taxon>
        <taxon>Pezizomycotina</taxon>
        <taxon>Sordariomycetes</taxon>
        <taxon>Hypocreomycetidae</taxon>
        <taxon>Glomerellales</taxon>
        <taxon>Glomerellaceae</taxon>
        <taxon>Colletotrichum</taxon>
        <taxon>Colletotrichum gloeosporioides species complex</taxon>
    </lineage>
</organism>
<protein>
    <submittedName>
        <fullName evidence="2">Uncharacterized protein</fullName>
    </submittedName>
</protein>
<comment type="caution">
    <text evidence="2">The sequence shown here is derived from an EMBL/GenBank/DDBJ whole genome shotgun (WGS) entry which is preliminary data.</text>
</comment>
<dbReference type="EMBL" id="VYYT01000554">
    <property type="protein sequence ID" value="KAK2732224.1"/>
    <property type="molecule type" value="Genomic_DNA"/>
</dbReference>